<evidence type="ECO:0000256" key="1">
    <source>
        <dbReference type="ARBA" id="ARBA00022679"/>
    </source>
</evidence>
<evidence type="ECO:0000259" key="5">
    <source>
        <dbReference type="PROSITE" id="PS50011"/>
    </source>
</evidence>
<dbReference type="PANTHER" id="PTHR11042">
    <property type="entry name" value="EUKARYOTIC TRANSLATION INITIATION FACTOR 2-ALPHA KINASE EIF2-ALPHA KINASE -RELATED"/>
    <property type="match status" value="1"/>
</dbReference>
<dbReference type="SUPFAM" id="SSF56112">
    <property type="entry name" value="Protein kinase-like (PK-like)"/>
    <property type="match status" value="1"/>
</dbReference>
<reference evidence="6" key="1">
    <citation type="submission" date="2023-10" db="EMBL/GenBank/DDBJ databases">
        <title>Genome assembly of Pristionchus species.</title>
        <authorList>
            <person name="Yoshida K."/>
            <person name="Sommer R.J."/>
        </authorList>
    </citation>
    <scope>NUCLEOTIDE SEQUENCE</scope>
    <source>
        <strain evidence="6">RS0144</strain>
    </source>
</reference>
<feature type="non-terminal residue" evidence="6">
    <location>
        <position position="98"/>
    </location>
</feature>
<organism evidence="6 7">
    <name type="scientific">Pristionchus entomophagus</name>
    <dbReference type="NCBI Taxonomy" id="358040"/>
    <lineage>
        <taxon>Eukaryota</taxon>
        <taxon>Metazoa</taxon>
        <taxon>Ecdysozoa</taxon>
        <taxon>Nematoda</taxon>
        <taxon>Chromadorea</taxon>
        <taxon>Rhabditida</taxon>
        <taxon>Rhabditina</taxon>
        <taxon>Diplogasteromorpha</taxon>
        <taxon>Diplogasteroidea</taxon>
        <taxon>Neodiplogasteridae</taxon>
        <taxon>Pristionchus</taxon>
    </lineage>
</organism>
<dbReference type="Gene3D" id="1.10.510.10">
    <property type="entry name" value="Transferase(Phosphotransferase) domain 1"/>
    <property type="match status" value="1"/>
</dbReference>
<keyword evidence="4" id="KW-0067">ATP-binding</keyword>
<feature type="domain" description="Protein kinase" evidence="5">
    <location>
        <begin position="1"/>
        <end position="98"/>
    </location>
</feature>
<name>A0AAV5TZB9_9BILA</name>
<keyword evidence="7" id="KW-1185">Reference proteome</keyword>
<gene>
    <name evidence="6" type="ORF">PENTCL1PPCAC_21707</name>
</gene>
<sequence>ILFDKNDRIKICDLGLVANRAMKNGQEIDAKRTKNTVTPIYMAPEQHEGNYSSKVDIFSLGLILAELCVLMTVTKAYEVFENYREGRQNSALRHLPEV</sequence>
<accession>A0AAV5TZB9</accession>
<protein>
    <recommendedName>
        <fullName evidence="5">Protein kinase domain-containing protein</fullName>
    </recommendedName>
</protein>
<dbReference type="GO" id="GO:0004694">
    <property type="term" value="F:eukaryotic translation initiation factor 2alpha kinase activity"/>
    <property type="evidence" value="ECO:0007669"/>
    <property type="project" value="TreeGrafter"/>
</dbReference>
<feature type="non-terminal residue" evidence="6">
    <location>
        <position position="1"/>
    </location>
</feature>
<comment type="caution">
    <text evidence="6">The sequence shown here is derived from an EMBL/GenBank/DDBJ whole genome shotgun (WGS) entry which is preliminary data.</text>
</comment>
<dbReference type="InterPro" id="IPR000719">
    <property type="entry name" value="Prot_kinase_dom"/>
</dbReference>
<keyword evidence="3" id="KW-0418">Kinase</keyword>
<dbReference type="Proteomes" id="UP001432027">
    <property type="component" value="Unassembled WGS sequence"/>
</dbReference>
<evidence type="ECO:0000313" key="7">
    <source>
        <dbReference type="Proteomes" id="UP001432027"/>
    </source>
</evidence>
<evidence type="ECO:0000256" key="4">
    <source>
        <dbReference type="ARBA" id="ARBA00022840"/>
    </source>
</evidence>
<evidence type="ECO:0000256" key="3">
    <source>
        <dbReference type="ARBA" id="ARBA00022777"/>
    </source>
</evidence>
<dbReference type="AlphaFoldDB" id="A0AAV5TZB9"/>
<evidence type="ECO:0000313" key="6">
    <source>
        <dbReference type="EMBL" id="GMS99532.1"/>
    </source>
</evidence>
<dbReference type="PROSITE" id="PS50011">
    <property type="entry name" value="PROTEIN_KINASE_DOM"/>
    <property type="match status" value="1"/>
</dbReference>
<dbReference type="GO" id="GO:0005524">
    <property type="term" value="F:ATP binding"/>
    <property type="evidence" value="ECO:0007669"/>
    <property type="project" value="UniProtKB-KW"/>
</dbReference>
<dbReference type="GO" id="GO:0005634">
    <property type="term" value="C:nucleus"/>
    <property type="evidence" value="ECO:0007669"/>
    <property type="project" value="TreeGrafter"/>
</dbReference>
<keyword evidence="1" id="KW-0808">Transferase</keyword>
<dbReference type="EMBL" id="BTSX01000005">
    <property type="protein sequence ID" value="GMS99532.1"/>
    <property type="molecule type" value="Genomic_DNA"/>
</dbReference>
<dbReference type="GO" id="GO:0005737">
    <property type="term" value="C:cytoplasm"/>
    <property type="evidence" value="ECO:0007669"/>
    <property type="project" value="TreeGrafter"/>
</dbReference>
<keyword evidence="2" id="KW-0547">Nucleotide-binding</keyword>
<dbReference type="InterPro" id="IPR011009">
    <property type="entry name" value="Kinase-like_dom_sf"/>
</dbReference>
<dbReference type="Pfam" id="PF00069">
    <property type="entry name" value="Pkinase"/>
    <property type="match status" value="1"/>
</dbReference>
<dbReference type="PANTHER" id="PTHR11042:SF91">
    <property type="entry name" value="EUKARYOTIC TRANSLATION INITIATION FACTOR 2-ALPHA KINASE"/>
    <property type="match status" value="1"/>
</dbReference>
<dbReference type="InterPro" id="IPR050339">
    <property type="entry name" value="CC_SR_Kinase"/>
</dbReference>
<evidence type="ECO:0000256" key="2">
    <source>
        <dbReference type="ARBA" id="ARBA00022741"/>
    </source>
</evidence>
<proteinExistence type="predicted"/>